<feature type="region of interest" description="Disordered" evidence="1">
    <location>
        <begin position="157"/>
        <end position="234"/>
    </location>
</feature>
<evidence type="ECO:0000313" key="3">
    <source>
        <dbReference type="Proteomes" id="UP000245768"/>
    </source>
</evidence>
<dbReference type="InParanoid" id="A0A316YYU3"/>
<dbReference type="Proteomes" id="UP000245768">
    <property type="component" value="Unassembled WGS sequence"/>
</dbReference>
<feature type="compositionally biased region" description="Low complexity" evidence="1">
    <location>
        <begin position="40"/>
        <end position="58"/>
    </location>
</feature>
<dbReference type="GeneID" id="37045703"/>
<dbReference type="InterPro" id="IPR013083">
    <property type="entry name" value="Znf_RING/FYVE/PHD"/>
</dbReference>
<dbReference type="SUPFAM" id="SSF57903">
    <property type="entry name" value="FYVE/PHD zinc finger"/>
    <property type="match status" value="1"/>
</dbReference>
<reference evidence="2" key="1">
    <citation type="journal article" date="2018" name="Mol. Biol. Evol.">
        <title>Broad Genomic Sampling Reveals a Smut Pathogenic Ancestry of the Fungal Clade Ustilaginomycotina.</title>
        <authorList>
            <person name="Kijpornyongpan T."/>
            <person name="Mondo S.J."/>
            <person name="Barry K."/>
            <person name="Sandor L."/>
            <person name="Lee J."/>
            <person name="Lipzen A."/>
            <person name="Pangilinan J."/>
            <person name="LaButti K."/>
            <person name="Hainaut M."/>
            <person name="Henrissat B."/>
            <person name="Grigoriev I.V."/>
            <person name="Spatafora J.W."/>
            <person name="Aime M.C."/>
        </authorList>
    </citation>
    <scope>NUCLEOTIDE SEQUENCE [LARGE SCALE GENOMIC DNA]</scope>
    <source>
        <strain evidence="2">MCA 4198</strain>
    </source>
</reference>
<feature type="compositionally biased region" description="Polar residues" evidence="1">
    <location>
        <begin position="208"/>
        <end position="221"/>
    </location>
</feature>
<evidence type="ECO:0000256" key="1">
    <source>
        <dbReference type="SAM" id="MobiDB-lite"/>
    </source>
</evidence>
<accession>A0A316YYU3</accession>
<dbReference type="Gene3D" id="3.30.40.10">
    <property type="entry name" value="Zinc/RING finger domain, C3HC4 (zinc finger)"/>
    <property type="match status" value="1"/>
</dbReference>
<gene>
    <name evidence="2" type="ORF">FA10DRAFT_282689</name>
</gene>
<feature type="compositionally biased region" description="Low complexity" evidence="1">
    <location>
        <begin position="157"/>
        <end position="166"/>
    </location>
</feature>
<keyword evidence="3" id="KW-1185">Reference proteome</keyword>
<feature type="region of interest" description="Disordered" evidence="1">
    <location>
        <begin position="1"/>
        <end position="58"/>
    </location>
</feature>
<dbReference type="EMBL" id="KZ819634">
    <property type="protein sequence ID" value="PWN93015.1"/>
    <property type="molecule type" value="Genomic_DNA"/>
</dbReference>
<dbReference type="InterPro" id="IPR011011">
    <property type="entry name" value="Znf_FYVE_PHD"/>
</dbReference>
<name>A0A316YYU3_9BASI</name>
<evidence type="ECO:0000313" key="2">
    <source>
        <dbReference type="EMBL" id="PWN93015.1"/>
    </source>
</evidence>
<feature type="compositionally biased region" description="Low complexity" evidence="1">
    <location>
        <begin position="1"/>
        <end position="25"/>
    </location>
</feature>
<dbReference type="AlphaFoldDB" id="A0A316YYU3"/>
<feature type="region of interest" description="Disordered" evidence="1">
    <location>
        <begin position="547"/>
        <end position="579"/>
    </location>
</feature>
<sequence>MRTTTTTATTATATTTTTTTTTTATSDDAASSAQLLVDEASPASSSTTTLAQSLAPSSLSSTASAAHTLASGGSSEHKFGFAKDDTALQGRKNDDEEQDTTRIFARDAEHWRTAASACPRSLWKHDWEAASCDAPQCPVRFGYASLPGFTWTSPPTTPTHTHLGSPGSVLSISSESPRKHLASYQLPPGSPGSSSLRPRLSRSRTSSNGSIHTQPPTSPRSEASFDSRPPSRGAGISAFRIQRRHHCRRCGGCFCADHTAKLALLTMTRRDAMVEVAKRGKKIAFPRPLLLGNISEDDCSIPTAGHSPVTAVMDDDDAVAAGPSSGAMAGSRSTTAMALLHSISPDVTVAVRTRVCDLCFAAVEKARLQYMTKKRIDGWDVKTVNSVPLSWSDGEEEQEQAASIRRIHEQLYQESKAKFQSITEQRLGRHRSSPNNNGVEYMSLAMALSEATYEAKQRQAMEALAAEALPALESMHLARRHMRSSGSNRSRGRFDSSPWGVEAYHHNNHDDELGSSEEELEATLDALRKGLSPARRYGWTGSYNASYHSTPRSHSPLKPEEDSSQQSASKKPPTTAMGHLRLLRKYESSSNSYDVSERRWNPDLVTSKAGWRIDSTAPKHIQRPGTRRRKTAVNRWTCRGQSGLATNPDSSTP</sequence>
<proteinExistence type="predicted"/>
<protein>
    <submittedName>
        <fullName evidence="2">Uncharacterized protein</fullName>
    </submittedName>
</protein>
<dbReference type="RefSeq" id="XP_025380213.1">
    <property type="nucleotide sequence ID" value="XM_025523787.1"/>
</dbReference>
<feature type="compositionally biased region" description="Low complexity" evidence="1">
    <location>
        <begin position="191"/>
        <end position="207"/>
    </location>
</feature>
<organism evidence="2 3">
    <name type="scientific">Acaromyces ingoldii</name>
    <dbReference type="NCBI Taxonomy" id="215250"/>
    <lineage>
        <taxon>Eukaryota</taxon>
        <taxon>Fungi</taxon>
        <taxon>Dikarya</taxon>
        <taxon>Basidiomycota</taxon>
        <taxon>Ustilaginomycotina</taxon>
        <taxon>Exobasidiomycetes</taxon>
        <taxon>Exobasidiales</taxon>
        <taxon>Cryptobasidiaceae</taxon>
        <taxon>Acaromyces</taxon>
    </lineage>
</organism>